<comment type="subcellular location">
    <subcellularLocation>
        <location evidence="1">Cell outer membrane</location>
    </subcellularLocation>
</comment>
<accession>A0ABS5IZM5</accession>
<keyword evidence="6" id="KW-0472">Membrane</keyword>
<evidence type="ECO:0000256" key="6">
    <source>
        <dbReference type="ARBA" id="ARBA00023136"/>
    </source>
</evidence>
<feature type="chain" id="PRO_5046267904" evidence="8">
    <location>
        <begin position="24"/>
        <end position="481"/>
    </location>
</feature>
<keyword evidence="5" id="KW-0812">Transmembrane</keyword>
<dbReference type="Proteomes" id="UP000676386">
    <property type="component" value="Unassembled WGS sequence"/>
</dbReference>
<dbReference type="Pfam" id="PF02321">
    <property type="entry name" value="OEP"/>
    <property type="match status" value="2"/>
</dbReference>
<evidence type="ECO:0000256" key="7">
    <source>
        <dbReference type="ARBA" id="ARBA00023237"/>
    </source>
</evidence>
<keyword evidence="4" id="KW-1134">Transmembrane beta strand</keyword>
<dbReference type="PANTHER" id="PTHR30026:SF20">
    <property type="entry name" value="OUTER MEMBRANE PROTEIN TOLC"/>
    <property type="match status" value="1"/>
</dbReference>
<gene>
    <name evidence="9" type="ORF">KE626_14025</name>
</gene>
<evidence type="ECO:0000256" key="1">
    <source>
        <dbReference type="ARBA" id="ARBA00004442"/>
    </source>
</evidence>
<sequence length="481" mass="53830">MRISRIAGVILVLLFANISSAVAQDTWSLQRCVDYALQNNLTVKQQEIQRRLAELTLKQSRLSMIPGASIDFGGGYRQGRNPSPQTNTYITQSFFSADGGLSVGGDIFNWFYKQHTIAANKYDLQSNSFLLQKARNDLAFNVATAFLQILLNNEQEKVNEVQVQQTMSNLENTKKLVIAGSVPESNQADLEAQLAQDSTNLVTAKNNVILSILQLKAYLNLGFEIPFQPEIPANIETLPLQPLNEMAPEMVYSAAMSTYPLVKSDQLKIQSAQSNFKAARSQMFPKLSFSASLGSSYSNNIEKFNQGNLVLRKDTIGVVSNTNVPVTTFTPTFPNQYYSKMPFSDQLDQNFQQSVRATLSIPIFNGWQAHAGMAKAKLNVQNLELTRDLDNQKLKQDIYTAHANAIAALQKFNASTKGVMAAQKAYDFATKRFNLGLMNTIDYITTQSKLFTAQIQKVSAQYDYIFKMKLLEFYRDQKISL</sequence>
<evidence type="ECO:0000256" key="3">
    <source>
        <dbReference type="ARBA" id="ARBA00022448"/>
    </source>
</evidence>
<keyword evidence="10" id="KW-1185">Reference proteome</keyword>
<dbReference type="SUPFAM" id="SSF56954">
    <property type="entry name" value="Outer membrane efflux proteins (OEP)"/>
    <property type="match status" value="1"/>
</dbReference>
<evidence type="ECO:0000313" key="9">
    <source>
        <dbReference type="EMBL" id="MBS0028433.1"/>
    </source>
</evidence>
<keyword evidence="3" id="KW-0813">Transport</keyword>
<reference evidence="9 10" key="1">
    <citation type="submission" date="2021-04" db="EMBL/GenBank/DDBJ databases">
        <title>Chitinophaga sp. nov., isolated from the rhizosphere soil.</title>
        <authorList>
            <person name="He S."/>
        </authorList>
    </citation>
    <scope>NUCLEOTIDE SEQUENCE [LARGE SCALE GENOMIC DNA]</scope>
    <source>
        <strain evidence="9 10">2R12</strain>
    </source>
</reference>
<organism evidence="9 10">
    <name type="scientific">Chitinophaga hostae</name>
    <dbReference type="NCBI Taxonomy" id="2831022"/>
    <lineage>
        <taxon>Bacteria</taxon>
        <taxon>Pseudomonadati</taxon>
        <taxon>Bacteroidota</taxon>
        <taxon>Chitinophagia</taxon>
        <taxon>Chitinophagales</taxon>
        <taxon>Chitinophagaceae</taxon>
        <taxon>Chitinophaga</taxon>
    </lineage>
</organism>
<comment type="caution">
    <text evidence="9">The sequence shown here is derived from an EMBL/GenBank/DDBJ whole genome shotgun (WGS) entry which is preliminary data.</text>
</comment>
<keyword evidence="7" id="KW-0998">Cell outer membrane</keyword>
<dbReference type="InterPro" id="IPR051906">
    <property type="entry name" value="TolC-like"/>
</dbReference>
<dbReference type="RefSeq" id="WP_211973544.1">
    <property type="nucleotide sequence ID" value="NZ_CBFHAM010000009.1"/>
</dbReference>
<proteinExistence type="inferred from homology"/>
<evidence type="ECO:0000256" key="4">
    <source>
        <dbReference type="ARBA" id="ARBA00022452"/>
    </source>
</evidence>
<dbReference type="EMBL" id="JAGTXB010000006">
    <property type="protein sequence ID" value="MBS0028433.1"/>
    <property type="molecule type" value="Genomic_DNA"/>
</dbReference>
<dbReference type="PANTHER" id="PTHR30026">
    <property type="entry name" value="OUTER MEMBRANE PROTEIN TOLC"/>
    <property type="match status" value="1"/>
</dbReference>
<evidence type="ECO:0000256" key="2">
    <source>
        <dbReference type="ARBA" id="ARBA00007613"/>
    </source>
</evidence>
<feature type="signal peptide" evidence="8">
    <location>
        <begin position="1"/>
        <end position="23"/>
    </location>
</feature>
<evidence type="ECO:0000313" key="10">
    <source>
        <dbReference type="Proteomes" id="UP000676386"/>
    </source>
</evidence>
<comment type="similarity">
    <text evidence="2">Belongs to the outer membrane factor (OMF) (TC 1.B.17) family.</text>
</comment>
<protein>
    <submittedName>
        <fullName evidence="9">TolC family protein</fullName>
    </submittedName>
</protein>
<evidence type="ECO:0000256" key="8">
    <source>
        <dbReference type="SAM" id="SignalP"/>
    </source>
</evidence>
<evidence type="ECO:0000256" key="5">
    <source>
        <dbReference type="ARBA" id="ARBA00022692"/>
    </source>
</evidence>
<name>A0ABS5IZM5_9BACT</name>
<dbReference type="Gene3D" id="1.20.1600.10">
    <property type="entry name" value="Outer membrane efflux proteins (OEP)"/>
    <property type="match status" value="1"/>
</dbReference>
<dbReference type="InterPro" id="IPR003423">
    <property type="entry name" value="OMP_efflux"/>
</dbReference>
<keyword evidence="8" id="KW-0732">Signal</keyword>